<dbReference type="Proteomes" id="UP000305948">
    <property type="component" value="Unassembled WGS sequence"/>
</dbReference>
<evidence type="ECO:0000313" key="2">
    <source>
        <dbReference type="Proteomes" id="UP000305948"/>
    </source>
</evidence>
<reference evidence="1 2" key="1">
    <citation type="journal article" date="2019" name="Nat. Ecol. Evol.">
        <title>Megaphylogeny resolves global patterns of mushroom evolution.</title>
        <authorList>
            <person name="Varga T."/>
            <person name="Krizsan K."/>
            <person name="Foldi C."/>
            <person name="Dima B."/>
            <person name="Sanchez-Garcia M."/>
            <person name="Sanchez-Ramirez S."/>
            <person name="Szollosi G.J."/>
            <person name="Szarkandi J.G."/>
            <person name="Papp V."/>
            <person name="Albert L."/>
            <person name="Andreopoulos W."/>
            <person name="Angelini C."/>
            <person name="Antonin V."/>
            <person name="Barry K.W."/>
            <person name="Bougher N.L."/>
            <person name="Buchanan P."/>
            <person name="Buyck B."/>
            <person name="Bense V."/>
            <person name="Catcheside P."/>
            <person name="Chovatia M."/>
            <person name="Cooper J."/>
            <person name="Damon W."/>
            <person name="Desjardin D."/>
            <person name="Finy P."/>
            <person name="Geml J."/>
            <person name="Haridas S."/>
            <person name="Hughes K."/>
            <person name="Justo A."/>
            <person name="Karasinski D."/>
            <person name="Kautmanova I."/>
            <person name="Kiss B."/>
            <person name="Kocsube S."/>
            <person name="Kotiranta H."/>
            <person name="LaButti K.M."/>
            <person name="Lechner B.E."/>
            <person name="Liimatainen K."/>
            <person name="Lipzen A."/>
            <person name="Lukacs Z."/>
            <person name="Mihaltcheva S."/>
            <person name="Morgado L.N."/>
            <person name="Niskanen T."/>
            <person name="Noordeloos M.E."/>
            <person name="Ohm R.A."/>
            <person name="Ortiz-Santana B."/>
            <person name="Ovrebo C."/>
            <person name="Racz N."/>
            <person name="Riley R."/>
            <person name="Savchenko A."/>
            <person name="Shiryaev A."/>
            <person name="Soop K."/>
            <person name="Spirin V."/>
            <person name="Szebenyi C."/>
            <person name="Tomsovsky M."/>
            <person name="Tulloss R.E."/>
            <person name="Uehling J."/>
            <person name="Grigoriev I.V."/>
            <person name="Vagvolgyi C."/>
            <person name="Papp T."/>
            <person name="Martin F.M."/>
            <person name="Miettinen O."/>
            <person name="Hibbett D.S."/>
            <person name="Nagy L.G."/>
        </authorList>
    </citation>
    <scope>NUCLEOTIDE SEQUENCE [LARGE SCALE GENOMIC DNA]</scope>
    <source>
        <strain evidence="1 2">OMC1185</strain>
    </source>
</reference>
<dbReference type="AlphaFoldDB" id="A0A5C3ND49"/>
<keyword evidence="2" id="KW-1185">Reference proteome</keyword>
<organism evidence="1 2">
    <name type="scientific">Heliocybe sulcata</name>
    <dbReference type="NCBI Taxonomy" id="5364"/>
    <lineage>
        <taxon>Eukaryota</taxon>
        <taxon>Fungi</taxon>
        <taxon>Dikarya</taxon>
        <taxon>Basidiomycota</taxon>
        <taxon>Agaricomycotina</taxon>
        <taxon>Agaricomycetes</taxon>
        <taxon>Gloeophyllales</taxon>
        <taxon>Gloeophyllaceae</taxon>
        <taxon>Heliocybe</taxon>
    </lineage>
</organism>
<dbReference type="EMBL" id="ML213504">
    <property type="protein sequence ID" value="TFK55769.1"/>
    <property type="molecule type" value="Genomic_DNA"/>
</dbReference>
<accession>A0A5C3ND49</accession>
<protein>
    <submittedName>
        <fullName evidence="1">Uncharacterized protein</fullName>
    </submittedName>
</protein>
<evidence type="ECO:0000313" key="1">
    <source>
        <dbReference type="EMBL" id="TFK55769.1"/>
    </source>
</evidence>
<sequence>MSGMRTHGFLVAFDGLFYGHRYQLYSGDFRTTPEEDPQFLEMRKSTAAMMMIMDAVLLSMQDQRGYRMSCRSVVAVRVSFSAHVVDRVLPSGAVFGLDIQSPFRIKIHKGQRWATRRRGSEEWSSYYRREGATCGHSAKHLSSNANLVSVKILDGEELGPVRECAVLLLT</sequence>
<gene>
    <name evidence="1" type="ORF">OE88DRAFT_658467</name>
</gene>
<name>A0A5C3ND49_9AGAM</name>
<proteinExistence type="predicted"/>